<dbReference type="EMBL" id="ML979133">
    <property type="protein sequence ID" value="KAF1919687.1"/>
    <property type="molecule type" value="Genomic_DNA"/>
</dbReference>
<organism evidence="3 4">
    <name type="scientific">Ampelomyces quisqualis</name>
    <name type="common">Powdery mildew agent</name>
    <dbReference type="NCBI Taxonomy" id="50730"/>
    <lineage>
        <taxon>Eukaryota</taxon>
        <taxon>Fungi</taxon>
        <taxon>Dikarya</taxon>
        <taxon>Ascomycota</taxon>
        <taxon>Pezizomycotina</taxon>
        <taxon>Dothideomycetes</taxon>
        <taxon>Pleosporomycetidae</taxon>
        <taxon>Pleosporales</taxon>
        <taxon>Pleosporineae</taxon>
        <taxon>Phaeosphaeriaceae</taxon>
        <taxon>Ampelomyces</taxon>
    </lineage>
</organism>
<reference evidence="3" key="1">
    <citation type="journal article" date="2020" name="Stud. Mycol.">
        <title>101 Dothideomycetes genomes: a test case for predicting lifestyles and emergence of pathogens.</title>
        <authorList>
            <person name="Haridas S."/>
            <person name="Albert R."/>
            <person name="Binder M."/>
            <person name="Bloem J."/>
            <person name="Labutti K."/>
            <person name="Salamov A."/>
            <person name="Andreopoulos B."/>
            <person name="Baker S."/>
            <person name="Barry K."/>
            <person name="Bills G."/>
            <person name="Bluhm B."/>
            <person name="Cannon C."/>
            <person name="Castanera R."/>
            <person name="Culley D."/>
            <person name="Daum C."/>
            <person name="Ezra D."/>
            <person name="Gonzalez J."/>
            <person name="Henrissat B."/>
            <person name="Kuo A."/>
            <person name="Liang C."/>
            <person name="Lipzen A."/>
            <person name="Lutzoni F."/>
            <person name="Magnuson J."/>
            <person name="Mondo S."/>
            <person name="Nolan M."/>
            <person name="Ohm R."/>
            <person name="Pangilinan J."/>
            <person name="Park H.-J."/>
            <person name="Ramirez L."/>
            <person name="Alfaro M."/>
            <person name="Sun H."/>
            <person name="Tritt A."/>
            <person name="Yoshinaga Y."/>
            <person name="Zwiers L.-H."/>
            <person name="Turgeon B."/>
            <person name="Goodwin S."/>
            <person name="Spatafora J."/>
            <person name="Crous P."/>
            <person name="Grigoriev I."/>
        </authorList>
    </citation>
    <scope>NUCLEOTIDE SEQUENCE</scope>
    <source>
        <strain evidence="3">HMLAC05119</strain>
    </source>
</reference>
<evidence type="ECO:0000256" key="1">
    <source>
        <dbReference type="SAM" id="MobiDB-lite"/>
    </source>
</evidence>
<sequence>MSDRSRDQISVGPTYGLSTFVKLSSRVRELCPFLRSLPPNCSLPAVFIMPFRIVLAYLDGDLALNSFTEYNRDISLLLLFASTWVLAARLGLPALQNSLLAAMTSIYDETLRSREHYPVDEDLDQAFCHVRKEVGTNSHAEKFLICFVGRTTSLTSELEKRINRHIFDEEISGQLLAEARSFSPDPIKHASKRFRVDAFNPPYYRPLEIQHAQPSSDQFGALPKLTLQELQNLGRFAAEKRGTRSCSGSVVSFPLAASRNSFAAAKHDFYGQAQACLCRASSSTIVAKTPVTPDVVAPAEDPERTSQQREATSPAVPPRVILEPIVVQSPANGASRDSIPDVKPEAPSAAHERLCRRRDAEAAYKLEGSKGIILTFSYFVVVLSSLSILTIRAIVEALVLLSYSRVIANSTNKLYYNSYLVKIIAFYKLALSLLRLL</sequence>
<dbReference type="Proteomes" id="UP000800096">
    <property type="component" value="Unassembled WGS sequence"/>
</dbReference>
<feature type="transmembrane region" description="Helical" evidence="2">
    <location>
        <begin position="414"/>
        <end position="434"/>
    </location>
</feature>
<keyword evidence="2" id="KW-0812">Transmembrane</keyword>
<proteinExistence type="predicted"/>
<evidence type="ECO:0000256" key="2">
    <source>
        <dbReference type="SAM" id="Phobius"/>
    </source>
</evidence>
<evidence type="ECO:0000313" key="4">
    <source>
        <dbReference type="Proteomes" id="UP000800096"/>
    </source>
</evidence>
<keyword evidence="4" id="KW-1185">Reference proteome</keyword>
<evidence type="ECO:0000313" key="3">
    <source>
        <dbReference type="EMBL" id="KAF1919687.1"/>
    </source>
</evidence>
<protein>
    <submittedName>
        <fullName evidence="3">Uncharacterized protein</fullName>
    </submittedName>
</protein>
<dbReference type="AlphaFoldDB" id="A0A6A5R0S4"/>
<dbReference type="OrthoDB" id="3799800at2759"/>
<feature type="transmembrane region" description="Helical" evidence="2">
    <location>
        <begin position="372"/>
        <end position="394"/>
    </location>
</feature>
<gene>
    <name evidence="3" type="ORF">BDU57DRAFT_569476</name>
</gene>
<name>A0A6A5R0S4_AMPQU</name>
<feature type="region of interest" description="Disordered" evidence="1">
    <location>
        <begin position="293"/>
        <end position="314"/>
    </location>
</feature>
<keyword evidence="2" id="KW-1133">Transmembrane helix</keyword>
<accession>A0A6A5R0S4</accession>
<keyword evidence="2" id="KW-0472">Membrane</keyword>